<dbReference type="OrthoDB" id="10441525at2759"/>
<name>A0A0V1G2P7_TRIPS</name>
<proteinExistence type="predicted"/>
<keyword evidence="2" id="KW-1185">Reference proteome</keyword>
<sequence>MIAVKNNKLIAVNDNSENLAKYGCLFSFMSEAEANITDLNYFAVSNQQKLFHDYLVTSCILLDKVAGKITENCMLKCYHQKKKGKKYFWYVIAAKFNQIQIVNPFLKTIGVRVNYYKCLIFYEKQIRASENFSAVFCEMGISELVGVTKRSLVEAISRLTYVKGDLKSTSLNKAIVEIITNNIILSHNFDIAQDKNI</sequence>
<dbReference type="AlphaFoldDB" id="A0A0V1G2P7"/>
<dbReference type="EMBL" id="JYDT01000006">
    <property type="protein sequence ID" value="KRY92523.1"/>
    <property type="molecule type" value="Genomic_DNA"/>
</dbReference>
<comment type="caution">
    <text evidence="1">The sequence shown here is derived from an EMBL/GenBank/DDBJ whole genome shotgun (WGS) entry which is preliminary data.</text>
</comment>
<protein>
    <submittedName>
        <fullName evidence="1">Uncharacterized protein</fullName>
    </submittedName>
</protein>
<evidence type="ECO:0000313" key="1">
    <source>
        <dbReference type="EMBL" id="KRY92523.1"/>
    </source>
</evidence>
<evidence type="ECO:0000313" key="2">
    <source>
        <dbReference type="Proteomes" id="UP000054995"/>
    </source>
</evidence>
<gene>
    <name evidence="1" type="ORF">T4D_10645</name>
</gene>
<reference evidence="1 2" key="1">
    <citation type="submission" date="2015-01" db="EMBL/GenBank/DDBJ databases">
        <title>Evolution of Trichinella species and genotypes.</title>
        <authorList>
            <person name="Korhonen P.K."/>
            <person name="Edoardo P."/>
            <person name="Giuseppe L.R."/>
            <person name="Gasser R.B."/>
        </authorList>
    </citation>
    <scope>NUCLEOTIDE SEQUENCE [LARGE SCALE GENOMIC DNA]</scope>
    <source>
        <strain evidence="1">ISS470</strain>
    </source>
</reference>
<organism evidence="1 2">
    <name type="scientific">Trichinella pseudospiralis</name>
    <name type="common">Parasitic roundworm</name>
    <dbReference type="NCBI Taxonomy" id="6337"/>
    <lineage>
        <taxon>Eukaryota</taxon>
        <taxon>Metazoa</taxon>
        <taxon>Ecdysozoa</taxon>
        <taxon>Nematoda</taxon>
        <taxon>Enoplea</taxon>
        <taxon>Dorylaimia</taxon>
        <taxon>Trichinellida</taxon>
        <taxon>Trichinellidae</taxon>
        <taxon>Trichinella</taxon>
    </lineage>
</organism>
<dbReference type="Proteomes" id="UP000054995">
    <property type="component" value="Unassembled WGS sequence"/>
</dbReference>
<accession>A0A0V1G2P7</accession>